<reference evidence="3" key="1">
    <citation type="journal article" date="2019" name="Int. J. Syst. Evol. Microbiol.">
        <title>The Global Catalogue of Microorganisms (GCM) 10K type strain sequencing project: providing services to taxonomists for standard genome sequencing and annotation.</title>
        <authorList>
            <consortium name="The Broad Institute Genomics Platform"/>
            <consortium name="The Broad Institute Genome Sequencing Center for Infectious Disease"/>
            <person name="Wu L."/>
            <person name="Ma J."/>
        </authorList>
    </citation>
    <scope>NUCLEOTIDE SEQUENCE [LARGE SCALE GENOMIC DNA]</scope>
    <source>
        <strain evidence="3">CGMCC 1.12295</strain>
    </source>
</reference>
<dbReference type="RefSeq" id="WP_144463412.1">
    <property type="nucleotide sequence ID" value="NZ_JBHUEO010000038.1"/>
</dbReference>
<evidence type="ECO:0000313" key="3">
    <source>
        <dbReference type="Proteomes" id="UP001597301"/>
    </source>
</evidence>
<dbReference type="Proteomes" id="UP001597301">
    <property type="component" value="Unassembled WGS sequence"/>
</dbReference>
<keyword evidence="3" id="KW-1185">Reference proteome</keyword>
<evidence type="ECO:0000259" key="1">
    <source>
        <dbReference type="Pfam" id="PF06114"/>
    </source>
</evidence>
<accession>A0ABW4KJ26</accession>
<protein>
    <submittedName>
        <fullName evidence="2">ImmA/IrrE family metallo-endopeptidase</fullName>
    </submittedName>
</protein>
<evidence type="ECO:0000313" key="2">
    <source>
        <dbReference type="EMBL" id="MFD1707689.1"/>
    </source>
</evidence>
<dbReference type="GeneID" id="56393116"/>
<feature type="domain" description="IrrE N-terminal-like" evidence="1">
    <location>
        <begin position="53"/>
        <end position="146"/>
    </location>
</feature>
<name>A0ABW4KJ26_9BACI</name>
<proteinExistence type="predicted"/>
<comment type="caution">
    <text evidence="2">The sequence shown here is derived from an EMBL/GenBank/DDBJ whole genome shotgun (WGS) entry which is preliminary data.</text>
</comment>
<gene>
    <name evidence="2" type="ORF">ACFSCZ_13250</name>
</gene>
<dbReference type="Pfam" id="PF06114">
    <property type="entry name" value="Peptidase_M78"/>
    <property type="match status" value="1"/>
</dbReference>
<organism evidence="2 3">
    <name type="scientific">Siminovitchia sediminis</name>
    <dbReference type="NCBI Taxonomy" id="1274353"/>
    <lineage>
        <taxon>Bacteria</taxon>
        <taxon>Bacillati</taxon>
        <taxon>Bacillota</taxon>
        <taxon>Bacilli</taxon>
        <taxon>Bacillales</taxon>
        <taxon>Bacillaceae</taxon>
        <taxon>Siminovitchia</taxon>
    </lineage>
</organism>
<sequence length="168" mass="20009">MFFYCPTHLEEWISKWYINEGIIHPSDIDIEAICQTKDILYVEKPIFSHYVIAEDMKMIVVDERIEEVRKKEHFFHELFHVELHSGIQTSLPNQYRCLQEAQASNCSRYALIPYHMLKFIDFNSHNVIEDMQNKFKASAKICIERLAEIHRRITSNNSDIHNPQRKAN</sequence>
<dbReference type="EMBL" id="JBHUEO010000038">
    <property type="protein sequence ID" value="MFD1707689.1"/>
    <property type="molecule type" value="Genomic_DNA"/>
</dbReference>
<dbReference type="InterPro" id="IPR010359">
    <property type="entry name" value="IrrE_HExxH"/>
</dbReference>